<dbReference type="GO" id="GO:0005886">
    <property type="term" value="C:plasma membrane"/>
    <property type="evidence" value="ECO:0007669"/>
    <property type="project" value="UniProtKB-SubCell"/>
</dbReference>
<evidence type="ECO:0000256" key="1">
    <source>
        <dbReference type="ARBA" id="ARBA00004651"/>
    </source>
</evidence>
<dbReference type="InterPro" id="IPR003838">
    <property type="entry name" value="ABC3_permease_C"/>
</dbReference>
<comment type="subcellular location">
    <subcellularLocation>
        <location evidence="1">Cell membrane</location>
        <topology evidence="1">Multi-pass membrane protein</topology>
    </subcellularLocation>
</comment>
<reference evidence="15" key="2">
    <citation type="submission" date="2022-06" db="EMBL/GenBank/DDBJ databases">
        <authorList>
            <person name="Holder M.E."/>
            <person name="Ajami N.J."/>
            <person name="Petrosino J.F."/>
        </authorList>
    </citation>
    <scope>NUCLEOTIDE SEQUENCE</scope>
    <source>
        <strain evidence="15">RMA 8861</strain>
    </source>
</reference>
<evidence type="ECO:0000256" key="3">
    <source>
        <dbReference type="ARBA" id="ARBA00021907"/>
    </source>
</evidence>
<keyword evidence="9 10" id="KW-0131">Cell cycle</keyword>
<feature type="transmembrane region" description="Helical" evidence="11">
    <location>
        <begin position="172"/>
        <end position="198"/>
    </location>
</feature>
<feature type="transmembrane region" description="Helical" evidence="11">
    <location>
        <begin position="219"/>
        <end position="244"/>
    </location>
</feature>
<dbReference type="InterPro" id="IPR040690">
    <property type="entry name" value="FtsX_ECD"/>
</dbReference>
<dbReference type="Pfam" id="PF18075">
    <property type="entry name" value="FtsX_ECD"/>
    <property type="match status" value="1"/>
</dbReference>
<gene>
    <name evidence="15" type="primary">ftsX</name>
    <name evidence="14" type="ORF">CP523_06480</name>
    <name evidence="15" type="ORF">NH397_14790</name>
</gene>
<keyword evidence="5 10" id="KW-0132">Cell division</keyword>
<evidence type="ECO:0000256" key="7">
    <source>
        <dbReference type="ARBA" id="ARBA00022989"/>
    </source>
</evidence>
<evidence type="ECO:0000256" key="10">
    <source>
        <dbReference type="PIRNR" id="PIRNR003097"/>
    </source>
</evidence>
<dbReference type="PIRSF" id="PIRSF003097">
    <property type="entry name" value="FtsX"/>
    <property type="match status" value="1"/>
</dbReference>
<evidence type="ECO:0000259" key="13">
    <source>
        <dbReference type="Pfam" id="PF18075"/>
    </source>
</evidence>
<evidence type="ECO:0000259" key="12">
    <source>
        <dbReference type="Pfam" id="PF02687"/>
    </source>
</evidence>
<evidence type="ECO:0000313" key="14">
    <source>
        <dbReference type="EMBL" id="AYE34143.1"/>
    </source>
</evidence>
<dbReference type="Proteomes" id="UP001055437">
    <property type="component" value="Chromosome"/>
</dbReference>
<feature type="transmembrane region" description="Helical" evidence="11">
    <location>
        <begin position="21"/>
        <end position="46"/>
    </location>
</feature>
<reference evidence="14 16" key="1">
    <citation type="submission" date="2017-09" db="EMBL/GenBank/DDBJ databases">
        <authorList>
            <person name="Thomas P."/>
            <person name="Seyboldt C."/>
        </authorList>
    </citation>
    <scope>NUCLEOTIDE SEQUENCE [LARGE SCALE GENOMIC DNA]</scope>
    <source>
        <strain evidence="14 16">DSM 7534</strain>
    </source>
</reference>
<accession>A0A9N7JKL6</accession>
<feature type="domain" description="ABC3 transporter permease C-terminal" evidence="12">
    <location>
        <begin position="176"/>
        <end position="293"/>
    </location>
</feature>
<dbReference type="InterPro" id="IPR058204">
    <property type="entry name" value="FtsX_firmicutes-type"/>
</dbReference>
<dbReference type="EMBL" id="CP099799">
    <property type="protein sequence ID" value="USS00726.1"/>
    <property type="molecule type" value="Genomic_DNA"/>
</dbReference>
<dbReference type="AlphaFoldDB" id="A0A9N7JKL6"/>
<keyword evidence="4 10" id="KW-1003">Cell membrane</keyword>
<dbReference type="Gene3D" id="3.30.70.3040">
    <property type="match status" value="1"/>
</dbReference>
<dbReference type="KEGG" id="csep:CP523_06480"/>
<evidence type="ECO:0000256" key="8">
    <source>
        <dbReference type="ARBA" id="ARBA00023136"/>
    </source>
</evidence>
<proteinExistence type="inferred from homology"/>
<evidence type="ECO:0000313" key="17">
    <source>
        <dbReference type="Proteomes" id="UP001055437"/>
    </source>
</evidence>
<keyword evidence="6 11" id="KW-0812">Transmembrane</keyword>
<evidence type="ECO:0000256" key="2">
    <source>
        <dbReference type="ARBA" id="ARBA00007379"/>
    </source>
</evidence>
<evidence type="ECO:0000256" key="4">
    <source>
        <dbReference type="ARBA" id="ARBA00022475"/>
    </source>
</evidence>
<dbReference type="GO" id="GO:0051301">
    <property type="term" value="P:cell division"/>
    <property type="evidence" value="ECO:0007669"/>
    <property type="project" value="UniProtKB-KW"/>
</dbReference>
<dbReference type="RefSeq" id="WP_066677442.1">
    <property type="nucleotide sequence ID" value="NZ_CABMIZ010000027.1"/>
</dbReference>
<evidence type="ECO:0000256" key="11">
    <source>
        <dbReference type="SAM" id="Phobius"/>
    </source>
</evidence>
<dbReference type="Proteomes" id="UP000280586">
    <property type="component" value="Chromosome"/>
</dbReference>
<comment type="similarity">
    <text evidence="2 10">Belongs to the ABC-4 integral membrane protein family. FtsX subfamily.</text>
</comment>
<keyword evidence="17" id="KW-1185">Reference proteome</keyword>
<evidence type="ECO:0000313" key="15">
    <source>
        <dbReference type="EMBL" id="USS00726.1"/>
    </source>
</evidence>
<dbReference type="PANTHER" id="PTHR47755">
    <property type="entry name" value="CELL DIVISION PROTEIN FTSX"/>
    <property type="match status" value="1"/>
</dbReference>
<sequence length="296" mass="33024">MKINTIKYFIIDALKSLKRNRGISVAAMITVLITFFVFGTFTLLALNFNKAIEDVASKVEIKVFLKDDIKLVDQREIEVKLNEQQGIKDVIYESKDEAFLNFKESLSNNEGLLQGYDLQNNPLPSSFIVKLQDPDYAESVGDAVKSMTGVESIENQRDLINKISSVVKGFQAIGLVLFGIFAGVSVFLITNTIKIAVYSRRREVGIMKFVGATDWFIRWPFIIEGIIIGSIGSLLSSVVLFFGYKFTYGYIVSNMFLVTLVPPTFVFTTLIWLFLGGGIVVGAIGSFVALRKFLDV</sequence>
<feature type="transmembrane region" description="Helical" evidence="11">
    <location>
        <begin position="264"/>
        <end position="290"/>
    </location>
</feature>
<organism evidence="14 16">
    <name type="scientific">Clostridium septicum</name>
    <dbReference type="NCBI Taxonomy" id="1504"/>
    <lineage>
        <taxon>Bacteria</taxon>
        <taxon>Bacillati</taxon>
        <taxon>Bacillota</taxon>
        <taxon>Clostridia</taxon>
        <taxon>Eubacteriales</taxon>
        <taxon>Clostridiaceae</taxon>
        <taxon>Clostridium</taxon>
    </lineage>
</organism>
<evidence type="ECO:0000313" key="16">
    <source>
        <dbReference type="Proteomes" id="UP000280586"/>
    </source>
</evidence>
<dbReference type="Pfam" id="PF02687">
    <property type="entry name" value="FtsX"/>
    <property type="match status" value="1"/>
</dbReference>
<dbReference type="NCBIfam" id="NF038347">
    <property type="entry name" value="FtsX_Gpos"/>
    <property type="match status" value="1"/>
</dbReference>
<comment type="function">
    <text evidence="10">Part of the ABC transporter FtsEX involved in asymmetric cellular division facilitating the initiation of sporulation.</text>
</comment>
<dbReference type="OrthoDB" id="9812531at2"/>
<keyword evidence="7 11" id="KW-1133">Transmembrane helix</keyword>
<evidence type="ECO:0000256" key="5">
    <source>
        <dbReference type="ARBA" id="ARBA00022618"/>
    </source>
</evidence>
<evidence type="ECO:0000256" key="6">
    <source>
        <dbReference type="ARBA" id="ARBA00022692"/>
    </source>
</evidence>
<feature type="domain" description="FtsX extracellular" evidence="13">
    <location>
        <begin position="59"/>
        <end position="153"/>
    </location>
</feature>
<dbReference type="InterPro" id="IPR004513">
    <property type="entry name" value="FtsX"/>
</dbReference>
<protein>
    <recommendedName>
        <fullName evidence="3 10">Cell division protein FtsX</fullName>
    </recommendedName>
</protein>
<dbReference type="GeneID" id="303560317"/>
<dbReference type="PANTHER" id="PTHR47755:SF1">
    <property type="entry name" value="CELL DIVISION PROTEIN FTSX"/>
    <property type="match status" value="1"/>
</dbReference>
<dbReference type="EMBL" id="CP023671">
    <property type="protein sequence ID" value="AYE34143.1"/>
    <property type="molecule type" value="Genomic_DNA"/>
</dbReference>
<name>A0A9N7JKL6_CLOSE</name>
<evidence type="ECO:0000256" key="9">
    <source>
        <dbReference type="ARBA" id="ARBA00023306"/>
    </source>
</evidence>
<keyword evidence="8 10" id="KW-0472">Membrane</keyword>